<protein>
    <submittedName>
        <fullName evidence="4">Integrase</fullName>
    </submittedName>
</protein>
<dbReference type="Gene3D" id="1.10.150.130">
    <property type="match status" value="1"/>
</dbReference>
<keyword evidence="2" id="KW-0233">DNA recombination</keyword>
<dbReference type="Gene3D" id="1.10.443.10">
    <property type="entry name" value="Intergrase catalytic core"/>
    <property type="match status" value="1"/>
</dbReference>
<feature type="domain" description="Integrase SAM-like N-terminal" evidence="3">
    <location>
        <begin position="101"/>
        <end position="166"/>
    </location>
</feature>
<dbReference type="InterPro" id="IPR004107">
    <property type="entry name" value="Integrase_SAM-like_N"/>
</dbReference>
<evidence type="ECO:0000259" key="3">
    <source>
        <dbReference type="Pfam" id="PF02899"/>
    </source>
</evidence>
<evidence type="ECO:0000256" key="1">
    <source>
        <dbReference type="ARBA" id="ARBA00023125"/>
    </source>
</evidence>
<reference evidence="4" key="1">
    <citation type="journal article" date="2014" name="Int. J. Syst. Evol. Microbiol.">
        <title>Complete genome sequence of Corynebacterium casei LMG S-19264T (=DSM 44701T), isolated from a smear-ripened cheese.</title>
        <authorList>
            <consortium name="US DOE Joint Genome Institute (JGI-PGF)"/>
            <person name="Walter F."/>
            <person name="Albersmeier A."/>
            <person name="Kalinowski J."/>
            <person name="Ruckert C."/>
        </authorList>
    </citation>
    <scope>NUCLEOTIDE SEQUENCE</scope>
    <source>
        <strain evidence="4">JCM 4518</strain>
    </source>
</reference>
<dbReference type="EMBL" id="BMUL01000027">
    <property type="protein sequence ID" value="GHB10462.1"/>
    <property type="molecule type" value="Genomic_DNA"/>
</dbReference>
<organism evidence="4 5">
    <name type="scientific">Streptomyces termitum</name>
    <dbReference type="NCBI Taxonomy" id="67368"/>
    <lineage>
        <taxon>Bacteria</taxon>
        <taxon>Bacillati</taxon>
        <taxon>Actinomycetota</taxon>
        <taxon>Actinomycetes</taxon>
        <taxon>Kitasatosporales</taxon>
        <taxon>Streptomycetaceae</taxon>
        <taxon>Streptomyces</taxon>
    </lineage>
</organism>
<name>A0A918T9G7_9ACTN</name>
<dbReference type="AlphaFoldDB" id="A0A918T9G7"/>
<accession>A0A918T9G7</accession>
<dbReference type="GO" id="GO:0003677">
    <property type="term" value="F:DNA binding"/>
    <property type="evidence" value="ECO:0007669"/>
    <property type="project" value="UniProtKB-KW"/>
</dbReference>
<dbReference type="Proteomes" id="UP000644020">
    <property type="component" value="Unassembled WGS sequence"/>
</dbReference>
<evidence type="ECO:0000313" key="4">
    <source>
        <dbReference type="EMBL" id="GHB10462.1"/>
    </source>
</evidence>
<dbReference type="GO" id="GO:0015074">
    <property type="term" value="P:DNA integration"/>
    <property type="evidence" value="ECO:0007669"/>
    <property type="project" value="InterPro"/>
</dbReference>
<comment type="caution">
    <text evidence="4">The sequence shown here is derived from an EMBL/GenBank/DDBJ whole genome shotgun (WGS) entry which is preliminary data.</text>
</comment>
<dbReference type="InterPro" id="IPR010998">
    <property type="entry name" value="Integrase_recombinase_N"/>
</dbReference>
<reference evidence="4" key="2">
    <citation type="submission" date="2020-09" db="EMBL/GenBank/DDBJ databases">
        <authorList>
            <person name="Sun Q."/>
            <person name="Ohkuma M."/>
        </authorList>
    </citation>
    <scope>NUCLEOTIDE SEQUENCE</scope>
    <source>
        <strain evidence="4">JCM 4518</strain>
    </source>
</reference>
<gene>
    <name evidence="4" type="ORF">GCM10010305_61640</name>
</gene>
<dbReference type="InterPro" id="IPR011010">
    <property type="entry name" value="DNA_brk_join_enz"/>
</dbReference>
<dbReference type="Pfam" id="PF02899">
    <property type="entry name" value="Phage_int_SAM_1"/>
    <property type="match status" value="1"/>
</dbReference>
<proteinExistence type="predicted"/>
<keyword evidence="5" id="KW-1185">Reference proteome</keyword>
<dbReference type="GO" id="GO:0006310">
    <property type="term" value="P:DNA recombination"/>
    <property type="evidence" value="ECO:0007669"/>
    <property type="project" value="UniProtKB-KW"/>
</dbReference>
<sequence length="716" mass="79719">MTTANDAAATLPALLNELADRDVLHTRSLRHGTDPAALSRVRDRAWSLAEAQPDQHLESITLHWPTYPNLLEHDFKVFILATLDRPYPPALGRYTGIDQASISTVHLWFKRLRVFATWLRHRGIDRLYEVNDRDLDQYLDHVRSIQASTSTRRQLFSAVRAVWAYAQYLPPECRMSVAEPWQGRSPGELAEDIQTGRGNKTARIAVDTMIPLLDWALRIVEDIGPDVRDAWREFRQLYTGTHPGQARFAGLPRAERMNLFLRDAHRTGVALPGDPESPGAIDYKYLACLLGLPVASNSIGLGLRSIAEASEASGVPVAGDFFIGSVAGQVDGRPWRGKPITASELPELVWVVTAACFVIVSYLSGMRPGEVSNLRRGCRAEDPDSGELLLLGHRGKGHDRTAAESRRPASRPWAVVRPVHQSIDLLETLHATDMLFPTRLPGGSGRRSRMGAMTWGSSKVIRELQRLQDWVNSTFTPADGTVAIPPDPIKHLHGSRFRRTLAYFIVRRPRGLIAAALQYGHLRTKVTLNYAAQGDDSWLDDVAVERLEMALEQSEDDWTRLDEDNEQVSGPAAAEYRRRSAGAAAFLGRTVRAQASVKRLLEQSDTDIHHGEAMTCVHRAETAECRKEKLLLGLPADDGPDESLCHSSCANLAYTDRDIAEHRRRLPILENEARDPMTPRPRRDRAAAKAAQICVVIELHEASRLEVTHMEGGRVA</sequence>
<evidence type="ECO:0000256" key="2">
    <source>
        <dbReference type="ARBA" id="ARBA00023172"/>
    </source>
</evidence>
<dbReference type="RefSeq" id="WP_189983440.1">
    <property type="nucleotide sequence ID" value="NZ_BMUL01000027.1"/>
</dbReference>
<dbReference type="InterPro" id="IPR013762">
    <property type="entry name" value="Integrase-like_cat_sf"/>
</dbReference>
<evidence type="ECO:0000313" key="5">
    <source>
        <dbReference type="Proteomes" id="UP000644020"/>
    </source>
</evidence>
<keyword evidence="1" id="KW-0238">DNA-binding</keyword>
<dbReference type="SUPFAM" id="SSF56349">
    <property type="entry name" value="DNA breaking-rejoining enzymes"/>
    <property type="match status" value="1"/>
</dbReference>